<gene>
    <name evidence="4" type="ORF">LSAA_2187</name>
</gene>
<keyword evidence="5" id="KW-1185">Reference proteome</keyword>
<dbReference type="AlphaFoldDB" id="A0A7R8CCE5"/>
<dbReference type="GO" id="GO:0005813">
    <property type="term" value="C:centrosome"/>
    <property type="evidence" value="ECO:0007669"/>
    <property type="project" value="TreeGrafter"/>
</dbReference>
<dbReference type="GO" id="GO:0060271">
    <property type="term" value="P:cilium assembly"/>
    <property type="evidence" value="ECO:0007669"/>
    <property type="project" value="TreeGrafter"/>
</dbReference>
<dbReference type="GO" id="GO:0005737">
    <property type="term" value="C:cytoplasm"/>
    <property type="evidence" value="ECO:0007669"/>
    <property type="project" value="TreeGrafter"/>
</dbReference>
<dbReference type="Pfam" id="PF14931">
    <property type="entry name" value="IFT20"/>
    <property type="match status" value="1"/>
</dbReference>
<organism evidence="4 5">
    <name type="scientific">Lepeophtheirus salmonis</name>
    <name type="common">Salmon louse</name>
    <name type="synonym">Caligus salmonis</name>
    <dbReference type="NCBI Taxonomy" id="72036"/>
    <lineage>
        <taxon>Eukaryota</taxon>
        <taxon>Metazoa</taxon>
        <taxon>Ecdysozoa</taxon>
        <taxon>Arthropoda</taxon>
        <taxon>Crustacea</taxon>
        <taxon>Multicrustacea</taxon>
        <taxon>Hexanauplia</taxon>
        <taxon>Copepoda</taxon>
        <taxon>Siphonostomatoida</taxon>
        <taxon>Caligidae</taxon>
        <taxon>Lepeophtheirus</taxon>
    </lineage>
</organism>
<dbReference type="PANTHER" id="PTHR31978:SF1">
    <property type="entry name" value="INTRAFLAGELLAR TRANSPORT PROTEIN 20 HOMOLOG"/>
    <property type="match status" value="1"/>
</dbReference>
<keyword evidence="3" id="KW-0966">Cell projection</keyword>
<comment type="subcellular location">
    <subcellularLocation>
        <location evidence="1">Cell projection</location>
        <location evidence="1">Cilium</location>
    </subcellularLocation>
</comment>
<evidence type="ECO:0000256" key="2">
    <source>
        <dbReference type="ARBA" id="ARBA00023054"/>
    </source>
</evidence>
<dbReference type="GO" id="GO:0097546">
    <property type="term" value="C:ciliary base"/>
    <property type="evidence" value="ECO:0007669"/>
    <property type="project" value="TreeGrafter"/>
</dbReference>
<evidence type="ECO:0000313" key="4">
    <source>
        <dbReference type="EMBL" id="CAF2765123.1"/>
    </source>
</evidence>
<dbReference type="Proteomes" id="UP000675881">
    <property type="component" value="Chromosome 1"/>
</dbReference>
<proteinExistence type="predicted"/>
<dbReference type="GO" id="GO:0036064">
    <property type="term" value="C:ciliary basal body"/>
    <property type="evidence" value="ECO:0007669"/>
    <property type="project" value="TreeGrafter"/>
</dbReference>
<dbReference type="OrthoDB" id="10254896at2759"/>
<evidence type="ECO:0000256" key="1">
    <source>
        <dbReference type="ARBA" id="ARBA00004138"/>
    </source>
</evidence>
<dbReference type="InterPro" id="IPR028172">
    <property type="entry name" value="FT20"/>
</dbReference>
<dbReference type="GO" id="GO:0030990">
    <property type="term" value="C:intraciliary transport particle"/>
    <property type="evidence" value="ECO:0007669"/>
    <property type="project" value="TreeGrafter"/>
</dbReference>
<dbReference type="PANTHER" id="PTHR31978">
    <property type="entry name" value="INTRAFLAGELLAR TRANSPORT PROTEIN 20 HOMOLOG"/>
    <property type="match status" value="1"/>
</dbReference>
<dbReference type="GO" id="GO:0061512">
    <property type="term" value="P:protein localization to cilium"/>
    <property type="evidence" value="ECO:0007669"/>
    <property type="project" value="TreeGrafter"/>
</dbReference>
<evidence type="ECO:0000313" key="5">
    <source>
        <dbReference type="Proteomes" id="UP000675881"/>
    </source>
</evidence>
<dbReference type="EMBL" id="HG994580">
    <property type="protein sequence ID" value="CAF2765123.1"/>
    <property type="molecule type" value="Genomic_DNA"/>
</dbReference>
<protein>
    <submittedName>
        <fullName evidence="4">IFT20</fullName>
    </submittedName>
</protein>
<name>A0A7R8CCE5_LEPSM</name>
<keyword evidence="2" id="KW-0175">Coiled coil</keyword>
<evidence type="ECO:0000256" key="3">
    <source>
        <dbReference type="ARBA" id="ARBA00023273"/>
    </source>
</evidence>
<dbReference type="GO" id="GO:0097730">
    <property type="term" value="C:non-motile cilium"/>
    <property type="evidence" value="ECO:0007669"/>
    <property type="project" value="TreeGrafter"/>
</dbReference>
<sequence>MNNKIHLEPHGVHFDDLNRIRVLDEASDTQAKDLQDSSYEFLNIMGDFQKKADGFIKTFDLVSKEVEQEKMCTLGLRNLLQSYKKKREKEIQQLSALMKEKQNQYERLKIEYEALKKVEESQQEFIEQFILQK</sequence>
<reference evidence="4" key="1">
    <citation type="submission" date="2021-02" db="EMBL/GenBank/DDBJ databases">
        <authorList>
            <person name="Bekaert M."/>
        </authorList>
    </citation>
    <scope>NUCLEOTIDE SEQUENCE</scope>
    <source>
        <strain evidence="4">IoA-00</strain>
    </source>
</reference>
<accession>A0A7R8CCE5</accession>